<keyword evidence="6" id="KW-1185">Reference proteome</keyword>
<dbReference type="SMART" id="SM01387">
    <property type="entry name" value="Ribosomal_S15"/>
    <property type="match status" value="1"/>
</dbReference>
<feature type="region of interest" description="Disordered" evidence="4">
    <location>
        <begin position="21"/>
        <end position="46"/>
    </location>
</feature>
<dbReference type="GO" id="GO:0006412">
    <property type="term" value="P:translation"/>
    <property type="evidence" value="ECO:0007669"/>
    <property type="project" value="InterPro"/>
</dbReference>
<dbReference type="RefSeq" id="XP_033572251.1">
    <property type="nucleotide sequence ID" value="XM_033723868.1"/>
</dbReference>
<dbReference type="CDD" id="cd00353">
    <property type="entry name" value="Ribosomal_S15p_S13e"/>
    <property type="match status" value="1"/>
</dbReference>
<evidence type="ECO:0000256" key="4">
    <source>
        <dbReference type="SAM" id="MobiDB-lite"/>
    </source>
</evidence>
<dbReference type="Pfam" id="PF00312">
    <property type="entry name" value="Ribosomal_S15"/>
    <property type="match status" value="1"/>
</dbReference>
<protein>
    <recommendedName>
        <fullName evidence="8">Ribosomal protein-like protein S15</fullName>
    </recommendedName>
</protein>
<gene>
    <name evidence="5 7" type="ORF">BDZ99DRAFT_502135</name>
</gene>
<dbReference type="InterPro" id="IPR005290">
    <property type="entry name" value="Ribosomal_uS15_bac-type"/>
</dbReference>
<dbReference type="PANTHER" id="PTHR23321:SF26">
    <property type="entry name" value="SMALL RIBOSOMAL SUBUNIT PROTEIN US15M"/>
    <property type="match status" value="1"/>
</dbReference>
<dbReference type="Proteomes" id="UP000504636">
    <property type="component" value="Unplaced"/>
</dbReference>
<evidence type="ECO:0000313" key="7">
    <source>
        <dbReference type="RefSeq" id="XP_033572251.1"/>
    </source>
</evidence>
<dbReference type="AlphaFoldDB" id="A0A6A6YBS0"/>
<dbReference type="Gene3D" id="1.10.287.10">
    <property type="entry name" value="S15/NS1, RNA-binding"/>
    <property type="match status" value="1"/>
</dbReference>
<dbReference type="InterPro" id="IPR009068">
    <property type="entry name" value="uS15_NS1_RNA-bd_sf"/>
</dbReference>
<keyword evidence="3" id="KW-0687">Ribonucleoprotein</keyword>
<reference evidence="5 7" key="1">
    <citation type="journal article" date="2020" name="Stud. Mycol.">
        <title>101 Dothideomycetes genomes: a test case for predicting lifestyles and emergence of pathogens.</title>
        <authorList>
            <person name="Haridas S."/>
            <person name="Albert R."/>
            <person name="Binder M."/>
            <person name="Bloem J."/>
            <person name="Labutti K."/>
            <person name="Salamov A."/>
            <person name="Andreopoulos B."/>
            <person name="Baker S."/>
            <person name="Barry K."/>
            <person name="Bills G."/>
            <person name="Bluhm B."/>
            <person name="Cannon C."/>
            <person name="Castanera R."/>
            <person name="Culley D."/>
            <person name="Daum C."/>
            <person name="Ezra D."/>
            <person name="Gonzalez J."/>
            <person name="Henrissat B."/>
            <person name="Kuo A."/>
            <person name="Liang C."/>
            <person name="Lipzen A."/>
            <person name="Lutzoni F."/>
            <person name="Magnuson J."/>
            <person name="Mondo S."/>
            <person name="Nolan M."/>
            <person name="Ohm R."/>
            <person name="Pangilinan J."/>
            <person name="Park H.-J."/>
            <person name="Ramirez L."/>
            <person name="Alfaro M."/>
            <person name="Sun H."/>
            <person name="Tritt A."/>
            <person name="Yoshinaga Y."/>
            <person name="Zwiers L.-H."/>
            <person name="Turgeon B."/>
            <person name="Goodwin S."/>
            <person name="Spatafora J."/>
            <person name="Crous P."/>
            <person name="Grigoriev I."/>
        </authorList>
    </citation>
    <scope>NUCLEOTIDE SEQUENCE</scope>
    <source>
        <strain evidence="5 7">CBS 304.34</strain>
    </source>
</reference>
<evidence type="ECO:0000313" key="5">
    <source>
        <dbReference type="EMBL" id="KAF2805287.1"/>
    </source>
</evidence>
<dbReference type="GeneID" id="54464761"/>
<evidence type="ECO:0008006" key="8">
    <source>
        <dbReference type="Google" id="ProtNLM"/>
    </source>
</evidence>
<keyword evidence="2" id="KW-0689">Ribosomal protein</keyword>
<evidence type="ECO:0000256" key="2">
    <source>
        <dbReference type="ARBA" id="ARBA00022980"/>
    </source>
</evidence>
<reference evidence="7" key="3">
    <citation type="submission" date="2025-04" db="UniProtKB">
        <authorList>
            <consortium name="RefSeq"/>
        </authorList>
    </citation>
    <scope>IDENTIFICATION</scope>
    <source>
        <strain evidence="7">CBS 304.34</strain>
    </source>
</reference>
<evidence type="ECO:0000256" key="3">
    <source>
        <dbReference type="ARBA" id="ARBA00023274"/>
    </source>
</evidence>
<dbReference type="GO" id="GO:0005737">
    <property type="term" value="C:cytoplasm"/>
    <property type="evidence" value="ECO:0007669"/>
    <property type="project" value="UniProtKB-ARBA"/>
</dbReference>
<dbReference type="GO" id="GO:1990904">
    <property type="term" value="C:ribonucleoprotein complex"/>
    <property type="evidence" value="ECO:0007669"/>
    <property type="project" value="UniProtKB-KW"/>
</dbReference>
<sequence length="324" mass="36129">MPPRVPIATCLRASKAPVPSLPSSLPIRPFSTTPIPQIPRPKRKHQDQYTLAQARARKAANLSRRAVLSTERSAALGDPVKGVTTPFVKSFDTGSAPEPLPDYLEPDSALPKPAEKAHLNFFLTPEKVSESVLYSERISTPRPPKNIEGDKYQILNEISPEEQEKQRVAAHEKAAAAVSMITALENGSSKDRLRVNIQRCIDMFGRHNTDHILPPKPASLLTEGVVPPTPETNEEAAKWRAGPDTGSSEVQIAILTAKIRTLAEFLETRGKKDMHNKRNLRVLVHRRQKLLQYLRRRERGGPRWQHCIETLGLTEGTWKGEISL</sequence>
<accession>A0A6A6YBS0</accession>
<organism evidence="5">
    <name type="scientific">Mytilinidion resinicola</name>
    <dbReference type="NCBI Taxonomy" id="574789"/>
    <lineage>
        <taxon>Eukaryota</taxon>
        <taxon>Fungi</taxon>
        <taxon>Dikarya</taxon>
        <taxon>Ascomycota</taxon>
        <taxon>Pezizomycotina</taxon>
        <taxon>Dothideomycetes</taxon>
        <taxon>Pleosporomycetidae</taxon>
        <taxon>Mytilinidiales</taxon>
        <taxon>Mytilinidiaceae</taxon>
        <taxon>Mytilinidion</taxon>
    </lineage>
</organism>
<evidence type="ECO:0000313" key="6">
    <source>
        <dbReference type="Proteomes" id="UP000504636"/>
    </source>
</evidence>
<name>A0A6A6YBS0_9PEZI</name>
<dbReference type="GO" id="GO:0005840">
    <property type="term" value="C:ribosome"/>
    <property type="evidence" value="ECO:0007669"/>
    <property type="project" value="UniProtKB-KW"/>
</dbReference>
<dbReference type="PANTHER" id="PTHR23321">
    <property type="entry name" value="RIBOSOMAL PROTEIN S15, BACTERIAL AND ORGANELLAR"/>
    <property type="match status" value="1"/>
</dbReference>
<dbReference type="InterPro" id="IPR000589">
    <property type="entry name" value="Ribosomal_uS15"/>
</dbReference>
<dbReference type="OrthoDB" id="441444at2759"/>
<dbReference type="GO" id="GO:0003735">
    <property type="term" value="F:structural constituent of ribosome"/>
    <property type="evidence" value="ECO:0007669"/>
    <property type="project" value="InterPro"/>
</dbReference>
<dbReference type="EMBL" id="MU003710">
    <property type="protein sequence ID" value="KAF2805287.1"/>
    <property type="molecule type" value="Genomic_DNA"/>
</dbReference>
<comment type="similarity">
    <text evidence="1">Belongs to the universal ribosomal protein uS15 family.</text>
</comment>
<proteinExistence type="inferred from homology"/>
<evidence type="ECO:0000256" key="1">
    <source>
        <dbReference type="ARBA" id="ARBA00008434"/>
    </source>
</evidence>
<reference evidence="7" key="2">
    <citation type="submission" date="2020-04" db="EMBL/GenBank/DDBJ databases">
        <authorList>
            <consortium name="NCBI Genome Project"/>
        </authorList>
    </citation>
    <scope>NUCLEOTIDE SEQUENCE</scope>
    <source>
        <strain evidence="7">CBS 304.34</strain>
    </source>
</reference>
<dbReference type="SUPFAM" id="SSF47060">
    <property type="entry name" value="S15/NS1 RNA-binding domain"/>
    <property type="match status" value="1"/>
</dbReference>